<evidence type="ECO:0000256" key="1">
    <source>
        <dbReference type="ARBA" id="ARBA00023015"/>
    </source>
</evidence>
<dbReference type="SUPFAM" id="SSF49417">
    <property type="entry name" value="p53-like transcription factors"/>
    <property type="match status" value="2"/>
</dbReference>
<feature type="domain" description="T-box" evidence="6">
    <location>
        <begin position="1"/>
        <end position="141"/>
    </location>
</feature>
<comment type="caution">
    <text evidence="5">Lacks conserved residue(s) required for the propagation of feature annotation.</text>
</comment>
<gene>
    <name evidence="7" type="ORF">LAZ67_2003694</name>
</gene>
<dbReference type="InterPro" id="IPR036960">
    <property type="entry name" value="T-box_sf"/>
</dbReference>
<evidence type="ECO:0000313" key="7">
    <source>
        <dbReference type="EMBL" id="UYV63303.1"/>
    </source>
</evidence>
<dbReference type="SMART" id="SM00425">
    <property type="entry name" value="TBOX"/>
    <property type="match status" value="1"/>
</dbReference>
<evidence type="ECO:0000256" key="3">
    <source>
        <dbReference type="ARBA" id="ARBA00023163"/>
    </source>
</evidence>
<dbReference type="PANTHER" id="PTHR11267">
    <property type="entry name" value="T-BOX PROTEIN-RELATED"/>
    <property type="match status" value="1"/>
</dbReference>
<dbReference type="Proteomes" id="UP001235939">
    <property type="component" value="Chromosome 02"/>
</dbReference>
<reference evidence="7 8" key="1">
    <citation type="submission" date="2022-01" db="EMBL/GenBank/DDBJ databases">
        <title>A chromosomal length assembly of Cordylochernes scorpioides.</title>
        <authorList>
            <person name="Zeh D."/>
            <person name="Zeh J."/>
        </authorList>
    </citation>
    <scope>NUCLEOTIDE SEQUENCE [LARGE SCALE GENOMIC DNA]</scope>
    <source>
        <strain evidence="7">IN4F17</strain>
        <tissue evidence="7">Whole Body</tissue>
    </source>
</reference>
<dbReference type="InterPro" id="IPR046360">
    <property type="entry name" value="T-box_DNA-bd"/>
</dbReference>
<comment type="subcellular location">
    <subcellularLocation>
        <location evidence="5">Nucleus</location>
    </subcellularLocation>
</comment>
<protein>
    <recommendedName>
        <fullName evidence="6">T-box domain-containing protein</fullName>
    </recommendedName>
</protein>
<evidence type="ECO:0000256" key="2">
    <source>
        <dbReference type="ARBA" id="ARBA00023125"/>
    </source>
</evidence>
<evidence type="ECO:0000256" key="5">
    <source>
        <dbReference type="PROSITE-ProRule" id="PRU00201"/>
    </source>
</evidence>
<dbReference type="InterPro" id="IPR001699">
    <property type="entry name" value="TF_T-box"/>
</dbReference>
<keyword evidence="3" id="KW-0804">Transcription</keyword>
<dbReference type="Gene3D" id="2.60.40.820">
    <property type="entry name" value="Transcription factor, T-box"/>
    <property type="match status" value="1"/>
</dbReference>
<keyword evidence="8" id="KW-1185">Reference proteome</keyword>
<dbReference type="InterPro" id="IPR008967">
    <property type="entry name" value="p53-like_TF_DNA-bd_sf"/>
</dbReference>
<proteinExistence type="predicted"/>
<keyword evidence="1" id="KW-0805">Transcription regulation</keyword>
<evidence type="ECO:0000259" key="6">
    <source>
        <dbReference type="PROSITE" id="PS50252"/>
    </source>
</evidence>
<keyword evidence="4 5" id="KW-0539">Nucleus</keyword>
<dbReference type="EMBL" id="CP092864">
    <property type="protein sequence ID" value="UYV63303.1"/>
    <property type="molecule type" value="Genomic_DNA"/>
</dbReference>
<sequence>MFPALKVRISGLEPEAMYSVWVEISPVDSHRYRYVYNRGWNSEDNHDIQYPYKLQWISSNDLCDSSQWMVAGSGDPPSLNSTFPHPDSPAPGHHWMSQVVSFDRLKLTNNKQALGQGQTLRPEKVLIFSTFRQKSFVLVRKNKNGNICQGLINVSEVARAFSEATSDTFKKPFQML</sequence>
<evidence type="ECO:0000256" key="4">
    <source>
        <dbReference type="ARBA" id="ARBA00023242"/>
    </source>
</evidence>
<dbReference type="PROSITE" id="PS50252">
    <property type="entry name" value="TBOX_3"/>
    <property type="match status" value="1"/>
</dbReference>
<dbReference type="Pfam" id="PF00907">
    <property type="entry name" value="T-box"/>
    <property type="match status" value="2"/>
</dbReference>
<accession>A0ABY6K3B6</accession>
<dbReference type="PRINTS" id="PR00937">
    <property type="entry name" value="TBOX"/>
</dbReference>
<dbReference type="PANTHER" id="PTHR11267:SF207">
    <property type="entry name" value="OVER COMPENSATING MALES, ISOFORM A"/>
    <property type="match status" value="1"/>
</dbReference>
<keyword evidence="2 5" id="KW-0238">DNA-binding</keyword>
<evidence type="ECO:0000313" key="8">
    <source>
        <dbReference type="Proteomes" id="UP001235939"/>
    </source>
</evidence>
<organism evidence="7 8">
    <name type="scientific">Cordylochernes scorpioides</name>
    <dbReference type="NCBI Taxonomy" id="51811"/>
    <lineage>
        <taxon>Eukaryota</taxon>
        <taxon>Metazoa</taxon>
        <taxon>Ecdysozoa</taxon>
        <taxon>Arthropoda</taxon>
        <taxon>Chelicerata</taxon>
        <taxon>Arachnida</taxon>
        <taxon>Pseudoscorpiones</taxon>
        <taxon>Cheliferoidea</taxon>
        <taxon>Chernetidae</taxon>
        <taxon>Cordylochernes</taxon>
    </lineage>
</organism>
<name>A0ABY6K3B6_9ARAC</name>